<evidence type="ECO:0000313" key="1">
    <source>
        <dbReference type="EMBL" id="KKL78331.1"/>
    </source>
</evidence>
<dbReference type="EMBL" id="LAZR01023490">
    <property type="protein sequence ID" value="KKL78331.1"/>
    <property type="molecule type" value="Genomic_DNA"/>
</dbReference>
<feature type="non-terminal residue" evidence="1">
    <location>
        <position position="1"/>
    </location>
</feature>
<organism evidence="1">
    <name type="scientific">marine sediment metagenome</name>
    <dbReference type="NCBI Taxonomy" id="412755"/>
    <lineage>
        <taxon>unclassified sequences</taxon>
        <taxon>metagenomes</taxon>
        <taxon>ecological metagenomes</taxon>
    </lineage>
</organism>
<proteinExistence type="predicted"/>
<sequence length="43" mass="4827">VRRALLMTWDFCTMDGMPSSERAEDVQLALKEALEEIGEKAGK</sequence>
<protein>
    <submittedName>
        <fullName evidence="1">Uncharacterized protein</fullName>
    </submittedName>
</protein>
<reference evidence="1" key="1">
    <citation type="journal article" date="2015" name="Nature">
        <title>Complex archaea that bridge the gap between prokaryotes and eukaryotes.</title>
        <authorList>
            <person name="Spang A."/>
            <person name="Saw J.H."/>
            <person name="Jorgensen S.L."/>
            <person name="Zaremba-Niedzwiedzka K."/>
            <person name="Martijn J."/>
            <person name="Lind A.E."/>
            <person name="van Eijk R."/>
            <person name="Schleper C."/>
            <person name="Guy L."/>
            <person name="Ettema T.J."/>
        </authorList>
    </citation>
    <scope>NUCLEOTIDE SEQUENCE</scope>
</reference>
<accession>A0A0F9FIQ3</accession>
<gene>
    <name evidence="1" type="ORF">LCGC14_2025840</name>
</gene>
<dbReference type="AlphaFoldDB" id="A0A0F9FIQ3"/>
<name>A0A0F9FIQ3_9ZZZZ</name>
<comment type="caution">
    <text evidence="1">The sequence shown here is derived from an EMBL/GenBank/DDBJ whole genome shotgun (WGS) entry which is preliminary data.</text>
</comment>